<dbReference type="InterPro" id="IPR003347">
    <property type="entry name" value="JmjC_dom"/>
</dbReference>
<dbReference type="Proteomes" id="UP000291822">
    <property type="component" value="Unassembled WGS sequence"/>
</dbReference>
<dbReference type="SUPFAM" id="SSF51197">
    <property type="entry name" value="Clavaminate synthase-like"/>
    <property type="match status" value="1"/>
</dbReference>
<dbReference type="Gene3D" id="2.60.120.650">
    <property type="entry name" value="Cupin"/>
    <property type="match status" value="1"/>
</dbReference>
<proteinExistence type="predicted"/>
<protein>
    <submittedName>
        <fullName evidence="2">Cupin</fullName>
    </submittedName>
</protein>
<reference evidence="2 3" key="1">
    <citation type="submission" date="2019-02" db="EMBL/GenBank/DDBJ databases">
        <title>Dyella amyloliquefaciens sp. nov., isolated from forest soil.</title>
        <authorList>
            <person name="Gao Z.-H."/>
            <person name="Qiu L.-H."/>
        </authorList>
    </citation>
    <scope>NUCLEOTIDE SEQUENCE [LARGE SCALE GENOMIC DNA]</scope>
    <source>
        <strain evidence="2 3">KACC 12747</strain>
    </source>
</reference>
<dbReference type="PROSITE" id="PS51184">
    <property type="entry name" value="JMJC"/>
    <property type="match status" value="1"/>
</dbReference>
<dbReference type="Pfam" id="PF08007">
    <property type="entry name" value="JmjC_2"/>
    <property type="match status" value="1"/>
</dbReference>
<organism evidence="2 3">
    <name type="scientific">Dyella soli</name>
    <dbReference type="NCBI Taxonomy" id="522319"/>
    <lineage>
        <taxon>Bacteria</taxon>
        <taxon>Pseudomonadati</taxon>
        <taxon>Pseudomonadota</taxon>
        <taxon>Gammaproteobacteria</taxon>
        <taxon>Lysobacterales</taxon>
        <taxon>Rhodanobacteraceae</taxon>
        <taxon>Dyella</taxon>
    </lineage>
</organism>
<comment type="caution">
    <text evidence="2">The sequence shown here is derived from an EMBL/GenBank/DDBJ whole genome shotgun (WGS) entry which is preliminary data.</text>
</comment>
<sequence>MPEIRSWRRGRMTTMSDSLRADAAAVPDSYRVEPVDAGHFSTRRVGKLRHNFHVHPLFQLPELAQLAKELMPLGHCRFVQPDITQASPFAHEDHHPEGRGIEEFFRRIEEPGSWIALYHVQTIPRYRKLLDQILETVRPAIEREQSGIFDVMGFVFISAPPSVTPFHIDRENNFWLQLHGRKTLSVWDPFDRETVPADAVEDFIVDRSLRKVRFKDEYRARVHDFDSGPGDGVYFPSTSPHMANTGREWASPGNGVSASIGVTFYTDDTRRMARVHQVNRVLRKKLHVVPSYPGESPAADALKAPLGRIIGPTRHFLVGCLGAWRALRAGVRPPEGWLGEKAPPGSF</sequence>
<keyword evidence="3" id="KW-1185">Reference proteome</keyword>
<name>A0A4R0YNU8_9GAMM</name>
<evidence type="ECO:0000313" key="2">
    <source>
        <dbReference type="EMBL" id="TCI10466.1"/>
    </source>
</evidence>
<evidence type="ECO:0000313" key="3">
    <source>
        <dbReference type="Proteomes" id="UP000291822"/>
    </source>
</evidence>
<gene>
    <name evidence="2" type="ORF">EZM97_16450</name>
</gene>
<feature type="domain" description="JmjC" evidence="1">
    <location>
        <begin position="127"/>
        <end position="279"/>
    </location>
</feature>
<accession>A0A4R0YNU8</accession>
<evidence type="ECO:0000259" key="1">
    <source>
        <dbReference type="PROSITE" id="PS51184"/>
    </source>
</evidence>
<dbReference type="AlphaFoldDB" id="A0A4R0YNU8"/>
<dbReference type="EMBL" id="SJTG01000002">
    <property type="protein sequence ID" value="TCI10466.1"/>
    <property type="molecule type" value="Genomic_DNA"/>
</dbReference>